<feature type="domain" description="Antitoxin SocA-like Panacea" evidence="2">
    <location>
        <begin position="102"/>
        <end position="182"/>
    </location>
</feature>
<evidence type="ECO:0000313" key="4">
    <source>
        <dbReference type="Proteomes" id="UP000274211"/>
    </source>
</evidence>
<keyword evidence="1" id="KW-0812">Transmembrane</keyword>
<organism evidence="3 4">
    <name type="scientific">Aggregatibacter aphrophilus</name>
    <name type="common">Haemophilus aphrophilus</name>
    <dbReference type="NCBI Taxonomy" id="732"/>
    <lineage>
        <taxon>Bacteria</taxon>
        <taxon>Pseudomonadati</taxon>
        <taxon>Pseudomonadota</taxon>
        <taxon>Gammaproteobacteria</taxon>
        <taxon>Pasteurellales</taxon>
        <taxon>Pasteurellaceae</taxon>
        <taxon>Aggregatibacter</taxon>
    </lineage>
</organism>
<protein>
    <submittedName>
        <fullName evidence="3">DUF4065 domain-containing protein</fullName>
    </submittedName>
</protein>
<dbReference type="EMBL" id="QMGS01000034">
    <property type="protein sequence ID" value="RMW89812.1"/>
    <property type="molecule type" value="Genomic_DNA"/>
</dbReference>
<gene>
    <name evidence="3" type="ORF">DOL88_02475</name>
</gene>
<evidence type="ECO:0000256" key="1">
    <source>
        <dbReference type="SAM" id="Phobius"/>
    </source>
</evidence>
<reference evidence="3 4" key="1">
    <citation type="journal article" date="2019" name="J. Oral Microbiol.">
        <title>Role of OmpA1 and OmpA2 in Aggregatibacter actinomycetemcomitans and Aggregatibacter aphrophilus serum resistance.</title>
        <authorList>
            <person name="Lindholm M."/>
            <person name="Min Aung K."/>
            <person name="Nyunt Wai S."/>
            <person name="Oscarsson J."/>
        </authorList>
    </citation>
    <scope>NUCLEOTIDE SEQUENCE [LARGE SCALE GENOMIC DNA]</scope>
    <source>
        <strain evidence="3 4">HK83</strain>
    </source>
</reference>
<keyword evidence="4" id="KW-1185">Reference proteome</keyword>
<sequence length="210" mass="24686">MDSGEMPLFVFIYSYFLTKCLFYSTLICIHFEFLFNLYENSMKQTFFKDVNDLIAYLYTKVDSLSPLKLQKGLYFLYAYYSAMYGSTLDNEEAEITYDLPSELFPAEFEAWNYGPVIRSVYNERKTGEEKYQEMARNFDSNQFFNSDSKKEVQSFIDDLFAQINRASDFSLVDRSHEDKAWENAFSKGKSTIIPNEAIVNEYGIKFSRRA</sequence>
<accession>A0ABX9VWQ0</accession>
<feature type="transmembrane region" description="Helical" evidence="1">
    <location>
        <begin position="12"/>
        <end position="38"/>
    </location>
</feature>
<evidence type="ECO:0000259" key="2">
    <source>
        <dbReference type="Pfam" id="PF13274"/>
    </source>
</evidence>
<name>A0ABX9VWQ0_AGGAP</name>
<dbReference type="Proteomes" id="UP000274211">
    <property type="component" value="Unassembled WGS sequence"/>
</dbReference>
<proteinExistence type="predicted"/>
<dbReference type="InterPro" id="IPR025272">
    <property type="entry name" value="SocA_Panacea"/>
</dbReference>
<dbReference type="Pfam" id="PF13274">
    <property type="entry name" value="SocA_Panacea"/>
    <property type="match status" value="1"/>
</dbReference>
<comment type="caution">
    <text evidence="3">The sequence shown here is derived from an EMBL/GenBank/DDBJ whole genome shotgun (WGS) entry which is preliminary data.</text>
</comment>
<keyword evidence="1" id="KW-0472">Membrane</keyword>
<evidence type="ECO:0000313" key="3">
    <source>
        <dbReference type="EMBL" id="RMW89812.1"/>
    </source>
</evidence>
<keyword evidence="1" id="KW-1133">Transmembrane helix</keyword>